<dbReference type="EMBL" id="JAMPLM010000056">
    <property type="protein sequence ID" value="MEP1062191.1"/>
    <property type="molecule type" value="Genomic_DNA"/>
</dbReference>
<sequence length="213" mass="24199">MRQLVQFQDELAVNYCKLAVVSADLSIVQAAFRSGLGAQWQFLSNEQRTVIKQINILDETEGEYAYRAQPYTFVLRPDRTIHTIYNGWFFGGRPTIKELRYDLQAMMEMRSDYCYEVYNAPSVKQIRLPQQEWLGGAPPLGANGLPVGQGVVHWFDLQTGNGLIVRDGTNDEIFFNFTAIPGEGYRTLRAGTLVKFEIVESSADFTARNVQKQ</sequence>
<dbReference type="InterPro" id="IPR012340">
    <property type="entry name" value="NA-bd_OB-fold"/>
</dbReference>
<name>A0ABV0KT77_9CYAN</name>
<dbReference type="SUPFAM" id="SSF50249">
    <property type="entry name" value="Nucleic acid-binding proteins"/>
    <property type="match status" value="1"/>
</dbReference>
<comment type="caution">
    <text evidence="2">The sequence shown here is derived from an EMBL/GenBank/DDBJ whole genome shotgun (WGS) entry which is preliminary data.</text>
</comment>
<dbReference type="PRINTS" id="PR00050">
    <property type="entry name" value="COLDSHOCK"/>
</dbReference>
<dbReference type="Gene3D" id="2.40.50.140">
    <property type="entry name" value="Nucleic acid-binding proteins"/>
    <property type="match status" value="1"/>
</dbReference>
<accession>A0ABV0KT77</accession>
<dbReference type="SUPFAM" id="SSF52833">
    <property type="entry name" value="Thioredoxin-like"/>
    <property type="match status" value="1"/>
</dbReference>
<dbReference type="Proteomes" id="UP001476950">
    <property type="component" value="Unassembled WGS sequence"/>
</dbReference>
<dbReference type="InterPro" id="IPR002059">
    <property type="entry name" value="CSP_DNA-bd"/>
</dbReference>
<dbReference type="PROSITE" id="PS51857">
    <property type="entry name" value="CSD_2"/>
    <property type="match status" value="1"/>
</dbReference>
<dbReference type="InterPro" id="IPR011129">
    <property type="entry name" value="CSD"/>
</dbReference>
<reference evidence="2 3" key="1">
    <citation type="submission" date="2022-04" db="EMBL/GenBank/DDBJ databases">
        <title>Positive selection, recombination, and allopatry shape intraspecific diversity of widespread and dominant cyanobacteria.</title>
        <authorList>
            <person name="Wei J."/>
            <person name="Shu W."/>
            <person name="Hu C."/>
        </authorList>
    </citation>
    <scope>NUCLEOTIDE SEQUENCE [LARGE SCALE GENOMIC DNA]</scope>
    <source>
        <strain evidence="2 3">AS-A4</strain>
    </source>
</reference>
<dbReference type="InterPro" id="IPR036249">
    <property type="entry name" value="Thioredoxin-like_sf"/>
</dbReference>
<keyword evidence="3" id="KW-1185">Reference proteome</keyword>
<proteinExistence type="predicted"/>
<protein>
    <submittedName>
        <fullName evidence="2">Cold shock domain-containing protein</fullName>
    </submittedName>
</protein>
<dbReference type="Gene3D" id="3.40.30.10">
    <property type="entry name" value="Glutaredoxin"/>
    <property type="match status" value="1"/>
</dbReference>
<feature type="domain" description="CSD" evidence="1">
    <location>
        <begin position="147"/>
        <end position="212"/>
    </location>
</feature>
<organism evidence="2 3">
    <name type="scientific">Stenomitos frigidus AS-A4</name>
    <dbReference type="NCBI Taxonomy" id="2933935"/>
    <lineage>
        <taxon>Bacteria</taxon>
        <taxon>Bacillati</taxon>
        <taxon>Cyanobacteriota</taxon>
        <taxon>Cyanophyceae</taxon>
        <taxon>Leptolyngbyales</taxon>
        <taxon>Leptolyngbyaceae</taxon>
        <taxon>Stenomitos</taxon>
    </lineage>
</organism>
<gene>
    <name evidence="2" type="ORF">NDI38_27840</name>
</gene>
<evidence type="ECO:0000259" key="1">
    <source>
        <dbReference type="PROSITE" id="PS51857"/>
    </source>
</evidence>
<evidence type="ECO:0000313" key="2">
    <source>
        <dbReference type="EMBL" id="MEP1062191.1"/>
    </source>
</evidence>
<dbReference type="SMART" id="SM00357">
    <property type="entry name" value="CSP"/>
    <property type="match status" value="1"/>
</dbReference>
<dbReference type="Pfam" id="PF00313">
    <property type="entry name" value="CSD"/>
    <property type="match status" value="1"/>
</dbReference>
<evidence type="ECO:0000313" key="3">
    <source>
        <dbReference type="Proteomes" id="UP001476950"/>
    </source>
</evidence>